<dbReference type="PANTHER" id="PTHR47197:SF3">
    <property type="entry name" value="DIHYDRO-HEME D1 DEHYDROGENASE"/>
    <property type="match status" value="1"/>
</dbReference>
<accession>A0ABS4NNF6</accession>
<dbReference type="Gene3D" id="2.130.10.10">
    <property type="entry name" value="YVTN repeat-like/Quinoprotein amine dehydrogenase"/>
    <property type="match status" value="1"/>
</dbReference>
<dbReference type="InterPro" id="IPR011964">
    <property type="entry name" value="YVTN_b-propeller_repeat"/>
</dbReference>
<proteinExistence type="predicted"/>
<organism evidence="1 2">
    <name type="scientific">Paenibacillus silagei</name>
    <dbReference type="NCBI Taxonomy" id="1670801"/>
    <lineage>
        <taxon>Bacteria</taxon>
        <taxon>Bacillati</taxon>
        <taxon>Bacillota</taxon>
        <taxon>Bacilli</taxon>
        <taxon>Bacillales</taxon>
        <taxon>Paenibacillaceae</taxon>
        <taxon>Paenibacillus</taxon>
    </lineage>
</organism>
<dbReference type="PANTHER" id="PTHR47197">
    <property type="entry name" value="PROTEIN NIRF"/>
    <property type="match status" value="1"/>
</dbReference>
<dbReference type="Pfam" id="PF10282">
    <property type="entry name" value="Lactonase"/>
    <property type="match status" value="1"/>
</dbReference>
<dbReference type="Proteomes" id="UP000773462">
    <property type="component" value="Unassembled WGS sequence"/>
</dbReference>
<evidence type="ECO:0000313" key="2">
    <source>
        <dbReference type="Proteomes" id="UP000773462"/>
    </source>
</evidence>
<comment type="caution">
    <text evidence="1">The sequence shown here is derived from an EMBL/GenBank/DDBJ whole genome shotgun (WGS) entry which is preliminary data.</text>
</comment>
<keyword evidence="2" id="KW-1185">Reference proteome</keyword>
<dbReference type="EMBL" id="JAGGLV010000004">
    <property type="protein sequence ID" value="MBP2111585.1"/>
    <property type="molecule type" value="Genomic_DNA"/>
</dbReference>
<dbReference type="InterPro" id="IPR015943">
    <property type="entry name" value="WD40/YVTN_repeat-like_dom_sf"/>
</dbReference>
<protein>
    <submittedName>
        <fullName evidence="1">YVTN family beta-propeller protein</fullName>
    </submittedName>
</protein>
<reference evidence="1 2" key="1">
    <citation type="submission" date="2021-03" db="EMBL/GenBank/DDBJ databases">
        <title>Genomic Encyclopedia of Type Strains, Phase IV (KMG-IV): sequencing the most valuable type-strain genomes for metagenomic binning, comparative biology and taxonomic classification.</title>
        <authorList>
            <person name="Goeker M."/>
        </authorList>
    </citation>
    <scope>NUCLEOTIDE SEQUENCE [LARGE SCALE GENOMIC DNA]</scope>
    <source>
        <strain evidence="1 2">DSM 101953</strain>
    </source>
</reference>
<dbReference type="RefSeq" id="WP_209871513.1">
    <property type="nucleotide sequence ID" value="NZ_JAGGLV010000004.1"/>
</dbReference>
<sequence length="399" mass="43140">MNTNMVNRRRNLASNINPYVFASYELSNYFGYVAVIDPVYNKVIKRIPVGLNPGPMCMDPSEQKLFVVNTSSGSVTVIDTNTFAILKTVRVGTAGSTTTNPVAVFVGPDGRKAYVANYGDHNVTIIDTSTYTVIKNVPMIPDLTGNPGTPGELGKPFAFASNKNSSYVSVACKVADTKDFVVAIDLETDNVHPYNDGIELTFDGTHNPLVVHPDGHTQVTLGETGMLTYFGSHEIGFSFVVGSLRNTVSGVYLDNKMLFCTMQEGLTFLERFNNLYIDSQGFIFNGDSTFISSYKGQDKILASSNQSTICITIQPTTFPTGGLQIYDVNAASSRFVPLPYVGDLALVDDIIAYVGQLTSIQPIDLGNPSNPIPAIPIGTSPSDRVNVKNIISGYSNRSL</sequence>
<dbReference type="InterPro" id="IPR011048">
    <property type="entry name" value="Haem_d1_sf"/>
</dbReference>
<dbReference type="InterPro" id="IPR019405">
    <property type="entry name" value="Lactonase_7-beta_prop"/>
</dbReference>
<evidence type="ECO:0000313" key="1">
    <source>
        <dbReference type="EMBL" id="MBP2111585.1"/>
    </source>
</evidence>
<gene>
    <name evidence="1" type="ORF">J2Z70_001726</name>
</gene>
<dbReference type="NCBIfam" id="TIGR02276">
    <property type="entry name" value="beta_rpt_yvtn"/>
    <property type="match status" value="2"/>
</dbReference>
<dbReference type="SUPFAM" id="SSF51004">
    <property type="entry name" value="C-terminal (heme d1) domain of cytochrome cd1-nitrite reductase"/>
    <property type="match status" value="1"/>
</dbReference>
<dbReference type="InterPro" id="IPR051200">
    <property type="entry name" value="Host-pathogen_enzymatic-act"/>
</dbReference>
<name>A0ABS4NNF6_9BACL</name>